<evidence type="ECO:0000256" key="1">
    <source>
        <dbReference type="SAM" id="MobiDB-lite"/>
    </source>
</evidence>
<feature type="compositionally biased region" description="Low complexity" evidence="1">
    <location>
        <begin position="1"/>
        <end position="18"/>
    </location>
</feature>
<accession>A0AAN7A9X1</accession>
<protein>
    <submittedName>
        <fullName evidence="2">Uncharacterized protein</fullName>
    </submittedName>
</protein>
<feature type="compositionally biased region" description="Low complexity" evidence="1">
    <location>
        <begin position="166"/>
        <end position="186"/>
    </location>
</feature>
<feature type="compositionally biased region" description="Low complexity" evidence="1">
    <location>
        <begin position="107"/>
        <end position="125"/>
    </location>
</feature>
<reference evidence="2" key="1">
    <citation type="journal article" date="2023" name="Mol. Phylogenet. Evol.">
        <title>Genome-scale phylogeny and comparative genomics of the fungal order Sordariales.</title>
        <authorList>
            <person name="Hensen N."/>
            <person name="Bonometti L."/>
            <person name="Westerberg I."/>
            <person name="Brannstrom I.O."/>
            <person name="Guillou S."/>
            <person name="Cros-Aarteil S."/>
            <person name="Calhoun S."/>
            <person name="Haridas S."/>
            <person name="Kuo A."/>
            <person name="Mondo S."/>
            <person name="Pangilinan J."/>
            <person name="Riley R."/>
            <person name="LaButti K."/>
            <person name="Andreopoulos B."/>
            <person name="Lipzen A."/>
            <person name="Chen C."/>
            <person name="Yan M."/>
            <person name="Daum C."/>
            <person name="Ng V."/>
            <person name="Clum A."/>
            <person name="Steindorff A."/>
            <person name="Ohm R.A."/>
            <person name="Martin F."/>
            <person name="Silar P."/>
            <person name="Natvig D.O."/>
            <person name="Lalanne C."/>
            <person name="Gautier V."/>
            <person name="Ament-Velasquez S.L."/>
            <person name="Kruys A."/>
            <person name="Hutchinson M.I."/>
            <person name="Powell A.J."/>
            <person name="Barry K."/>
            <person name="Miller A.N."/>
            <person name="Grigoriev I.V."/>
            <person name="Debuchy R."/>
            <person name="Gladieux P."/>
            <person name="Hiltunen Thoren M."/>
            <person name="Johannesson H."/>
        </authorList>
    </citation>
    <scope>NUCLEOTIDE SEQUENCE</scope>
    <source>
        <strain evidence="2">CBS 892.96</strain>
    </source>
</reference>
<organism evidence="2 3">
    <name type="scientific">Triangularia setosa</name>
    <dbReference type="NCBI Taxonomy" id="2587417"/>
    <lineage>
        <taxon>Eukaryota</taxon>
        <taxon>Fungi</taxon>
        <taxon>Dikarya</taxon>
        <taxon>Ascomycota</taxon>
        <taxon>Pezizomycotina</taxon>
        <taxon>Sordariomycetes</taxon>
        <taxon>Sordariomycetidae</taxon>
        <taxon>Sordariales</taxon>
        <taxon>Podosporaceae</taxon>
        <taxon>Triangularia</taxon>
    </lineage>
</organism>
<dbReference type="Proteomes" id="UP001302321">
    <property type="component" value="Unassembled WGS sequence"/>
</dbReference>
<proteinExistence type="predicted"/>
<feature type="compositionally biased region" description="Basic and acidic residues" evidence="1">
    <location>
        <begin position="234"/>
        <end position="248"/>
    </location>
</feature>
<name>A0AAN7A9X1_9PEZI</name>
<feature type="compositionally biased region" description="Low complexity" evidence="1">
    <location>
        <begin position="70"/>
        <end position="90"/>
    </location>
</feature>
<dbReference type="AlphaFoldDB" id="A0AAN7A9X1"/>
<evidence type="ECO:0000313" key="3">
    <source>
        <dbReference type="Proteomes" id="UP001302321"/>
    </source>
</evidence>
<feature type="region of interest" description="Disordered" evidence="1">
    <location>
        <begin position="1"/>
        <end position="143"/>
    </location>
</feature>
<comment type="caution">
    <text evidence="2">The sequence shown here is derived from an EMBL/GenBank/DDBJ whole genome shotgun (WGS) entry which is preliminary data.</text>
</comment>
<keyword evidence="3" id="KW-1185">Reference proteome</keyword>
<reference evidence="2" key="2">
    <citation type="submission" date="2023-05" db="EMBL/GenBank/DDBJ databases">
        <authorList>
            <consortium name="Lawrence Berkeley National Laboratory"/>
            <person name="Steindorff A."/>
            <person name="Hensen N."/>
            <person name="Bonometti L."/>
            <person name="Westerberg I."/>
            <person name="Brannstrom I.O."/>
            <person name="Guillou S."/>
            <person name="Cros-Aarteil S."/>
            <person name="Calhoun S."/>
            <person name="Haridas S."/>
            <person name="Kuo A."/>
            <person name="Mondo S."/>
            <person name="Pangilinan J."/>
            <person name="Riley R."/>
            <person name="Labutti K."/>
            <person name="Andreopoulos B."/>
            <person name="Lipzen A."/>
            <person name="Chen C."/>
            <person name="Yanf M."/>
            <person name="Daum C."/>
            <person name="Ng V."/>
            <person name="Clum A."/>
            <person name="Ohm R."/>
            <person name="Martin F."/>
            <person name="Silar P."/>
            <person name="Natvig D."/>
            <person name="Lalanne C."/>
            <person name="Gautier V."/>
            <person name="Ament-Velasquez S.L."/>
            <person name="Kruys A."/>
            <person name="Hutchinson M.I."/>
            <person name="Powell A.J."/>
            <person name="Barry K."/>
            <person name="Miller A.N."/>
            <person name="Grigoriev I.V."/>
            <person name="Debuchy R."/>
            <person name="Gladieux P."/>
            <person name="Thoren M.H."/>
            <person name="Johannesson H."/>
        </authorList>
    </citation>
    <scope>NUCLEOTIDE SEQUENCE</scope>
    <source>
        <strain evidence="2">CBS 892.96</strain>
    </source>
</reference>
<sequence length="248" mass="25277">MARARAASGSAPAAVLASTGKSEADGSPGEAASTNRQEREQMNPQIRRPGMFSLFSTRSERTHAVTMTASPTTSPSQDNNPSSSSPGSQPTENLAPPDQPSLEERSLSTASVASATPSSGPTSAGEDSLPRPGHNCSNPNHRAARGAVLGEAVSGVVIGSRPRPPVSFGAPAVPSVPVSPLLVLPDPALPPAPTRPPPPVPPFRPVPAAPLPPAIPVRNPDRLESVSPAPSGHAGDDKKMPAAEKQEK</sequence>
<feature type="compositionally biased region" description="Pro residues" evidence="1">
    <location>
        <begin position="187"/>
        <end position="215"/>
    </location>
</feature>
<feature type="region of interest" description="Disordered" evidence="1">
    <location>
        <begin position="158"/>
        <end position="248"/>
    </location>
</feature>
<gene>
    <name evidence="2" type="ORF">QBC36DRAFT_367087</name>
</gene>
<evidence type="ECO:0000313" key="2">
    <source>
        <dbReference type="EMBL" id="KAK4178704.1"/>
    </source>
</evidence>
<dbReference type="EMBL" id="MU866132">
    <property type="protein sequence ID" value="KAK4178704.1"/>
    <property type="molecule type" value="Genomic_DNA"/>
</dbReference>